<dbReference type="InParanoid" id="V5FY40"/>
<protein>
    <submittedName>
        <fullName evidence="7">Ubiquitin conjugating enzyme</fullName>
    </submittedName>
</protein>
<organism evidence="7 8">
    <name type="scientific">Byssochlamys spectabilis (strain No. 5 / NBRC 109023)</name>
    <name type="common">Paecilomyces variotii</name>
    <dbReference type="NCBI Taxonomy" id="1356009"/>
    <lineage>
        <taxon>Eukaryota</taxon>
        <taxon>Fungi</taxon>
        <taxon>Dikarya</taxon>
        <taxon>Ascomycota</taxon>
        <taxon>Pezizomycotina</taxon>
        <taxon>Eurotiomycetes</taxon>
        <taxon>Eurotiomycetidae</taxon>
        <taxon>Eurotiales</taxon>
        <taxon>Thermoascaceae</taxon>
        <taxon>Paecilomyces</taxon>
    </lineage>
</organism>
<accession>V5FY40</accession>
<dbReference type="Gene3D" id="3.90.228.10">
    <property type="match status" value="1"/>
</dbReference>
<feature type="domain" description="UBC core" evidence="6">
    <location>
        <begin position="1020"/>
        <end position="1187"/>
    </location>
</feature>
<dbReference type="InterPro" id="IPR016135">
    <property type="entry name" value="UBQ-conjugating_enzyme/RWD"/>
</dbReference>
<dbReference type="SUPFAM" id="SSF56399">
    <property type="entry name" value="ADP-ribosylation"/>
    <property type="match status" value="1"/>
</dbReference>
<dbReference type="SUPFAM" id="SSF54495">
    <property type="entry name" value="UBC-like"/>
    <property type="match status" value="1"/>
</dbReference>
<dbReference type="AlphaFoldDB" id="V5FY40"/>
<reference evidence="8" key="1">
    <citation type="journal article" date="2014" name="Genome Announc.">
        <title>Draft genome sequence of the formaldehyde-resistant fungus Byssochlamys spectabilis No. 5 (anamorph Paecilomyces variotii No. 5) (NBRC109023).</title>
        <authorList>
            <person name="Oka T."/>
            <person name="Ekino K."/>
            <person name="Fukuda K."/>
            <person name="Nomura Y."/>
        </authorList>
    </citation>
    <scope>NUCLEOTIDE SEQUENCE [LARGE SCALE GENOMIC DNA]</scope>
    <source>
        <strain evidence="8">No. 5 / NBRC 109023</strain>
    </source>
</reference>
<dbReference type="PROSITE" id="PS50127">
    <property type="entry name" value="UBC_2"/>
    <property type="match status" value="1"/>
</dbReference>
<keyword evidence="8" id="KW-1185">Reference proteome</keyword>
<evidence type="ECO:0000256" key="5">
    <source>
        <dbReference type="SAM" id="MobiDB-lite"/>
    </source>
</evidence>
<evidence type="ECO:0000313" key="8">
    <source>
        <dbReference type="Proteomes" id="UP000018001"/>
    </source>
</evidence>
<dbReference type="FunFam" id="3.10.110.10:FF:000107">
    <property type="entry name" value="Ubiquitin conjugating enzyme, putative"/>
    <property type="match status" value="1"/>
</dbReference>
<dbReference type="OrthoDB" id="109543at2759"/>
<dbReference type="InterPro" id="IPR012317">
    <property type="entry name" value="Poly(ADP-ribose)pol_cat_dom"/>
</dbReference>
<keyword evidence="1" id="KW-0328">Glycosyltransferase</keyword>
<dbReference type="Proteomes" id="UP000018001">
    <property type="component" value="Unassembled WGS sequence"/>
</dbReference>
<dbReference type="HOGENOM" id="CLU_003143_1_0_1"/>
<feature type="region of interest" description="Disordered" evidence="5">
    <location>
        <begin position="873"/>
        <end position="996"/>
    </location>
</feature>
<sequence>MPRRDFIRDFTDISRPGEYVYLTNIRAGADDGVFCFTYLKDDISIELEAFVTDISSYPQEHSYFVYTTSENVPQAVTEALQKIQAGAQGQSLSNFLNHLSSSLIDSLNPDNCISTQASGHDSDVDIVDDDGEYDDEDWDEPLYIEDPFSDPEPVRSSTQGALKSEIRADLRPVKSAGFKIGILGDFDGPVIITISCRIAKLGISDEAMQAWRVNPQQYLVLLIRYSSGYQDLQKIFDVDNVTGKSSVEMHVALCDSYKPTFASAEQVFFRGLKKTDSDEKNGGTSGGHGLEPSFISRPLNTLLNERLVKILKYRYKFAFDWSGAELFFNDVQGKSLQAIDPSDPKYLEKEKPGLFTSSLLAGDHLLESSHGLSFPLLAMQFTLRHFVRCTEFCLVCHCKIDADFEALKPYVCSNDLCLFQYLSLGFGPSLEFEIISQPNVVDLLVSFTYTSSSGGRLRDFPTGLGIMVPAGTEVLRDCVAGTLTSGNLSNDLKPGSKQAPRSITAILDPCKMELLFPDRKECPPVRVGDWIAIISHSASEGNHLHCRVMEVGMWPVVKLSEPIVRGAPIDDIVANPRMRKPSPVVFVVYDTLFDDLSVDEKRQVIPLLLDTLPSVTEMRSYLMQSKHDSGLVLASWKNRVSKSSLDLLRWIVASNRSCILEDGRSADDLTAATNGQNLVSDMEGYMQFRFAQGAPDKEQRFVQAVDSATSTTKAKYPTIFAWHGSPLTNWHGILREGLHFKESLHGRAFGDGVYLSPDFHTSYSFVGGYGYGGRSWPKSILRITGAISLNEVVNCPSQFVSKSPHLVVKQLDWIQSHYLFVKCEALTSKGNLPGSKITPSEEFYRQDPAYTARGPHSRAVVIPLTAISSKRRGALINDEPDSSAGTKKLSRKGSAAKSRKGKVKSAIESVSTKRKKMILLDEPENENNGDQNNGDQNNGDTLSVGTDDEDRAFLLSDTEPEKDHKIAKLEHGSLLSKENGSGKSGNQSDRQTDFNPGTLVATSLPLLAPPTYATTMATNALQRDLQATLKVQQKTPPHELGWYIDADLIATVYQWIVELHSFDPSLPLAKDLKAAGLQSVVLELRFGKNYPISPPFVRVIRPRFLGFQQGGGGHVTAGGALCMELLTNSGWSAASSIESVLLQVRLALSSTDPKPARLEPGQINRKGGVLDYGVGEAVEAFKRACLTHGWEVPKDFEESSRLVSQSLKEMEL</sequence>
<evidence type="ECO:0000313" key="7">
    <source>
        <dbReference type="EMBL" id="GAD94666.1"/>
    </source>
</evidence>
<dbReference type="GO" id="GO:0003950">
    <property type="term" value="F:NAD+ poly-ADP-ribosyltransferase activity"/>
    <property type="evidence" value="ECO:0007669"/>
    <property type="project" value="InterPro"/>
</dbReference>
<keyword evidence="2" id="KW-0808">Transferase</keyword>
<dbReference type="Pfam" id="PF00179">
    <property type="entry name" value="UQ_con"/>
    <property type="match status" value="1"/>
</dbReference>
<dbReference type="Gene3D" id="3.10.110.10">
    <property type="entry name" value="Ubiquitin Conjugating Enzyme"/>
    <property type="match status" value="1"/>
</dbReference>
<dbReference type="InterPro" id="IPR051838">
    <property type="entry name" value="ARTD_PARP"/>
</dbReference>
<dbReference type="EMBL" id="BAUL01000098">
    <property type="protein sequence ID" value="GAD94666.1"/>
    <property type="molecule type" value="Genomic_DNA"/>
</dbReference>
<gene>
    <name evidence="7" type="ORF">PVAR5_3295</name>
</gene>
<dbReference type="Pfam" id="PF00644">
    <property type="entry name" value="PARP"/>
    <property type="match status" value="1"/>
</dbReference>
<dbReference type="InterPro" id="IPR000608">
    <property type="entry name" value="UBC"/>
</dbReference>
<dbReference type="eggNOG" id="KOG0897">
    <property type="taxonomic scope" value="Eukaryota"/>
</dbReference>
<feature type="compositionally biased region" description="Polar residues" evidence="5">
    <location>
        <begin position="976"/>
        <end position="995"/>
    </location>
</feature>
<feature type="compositionally biased region" description="Basic and acidic residues" evidence="5">
    <location>
        <begin position="959"/>
        <end position="971"/>
    </location>
</feature>
<evidence type="ECO:0000256" key="1">
    <source>
        <dbReference type="ARBA" id="ARBA00022676"/>
    </source>
</evidence>
<evidence type="ECO:0000256" key="2">
    <source>
        <dbReference type="ARBA" id="ARBA00022679"/>
    </source>
</evidence>
<dbReference type="GO" id="GO:0016779">
    <property type="term" value="F:nucleotidyltransferase activity"/>
    <property type="evidence" value="ECO:0007669"/>
    <property type="project" value="UniProtKB-KW"/>
</dbReference>
<name>V5FY40_BYSSN</name>
<dbReference type="PANTHER" id="PTHR21328">
    <property type="entry name" value="POLY ADP-RIBOSE POLYMERASE FAMILY, MEMBER PARP"/>
    <property type="match status" value="1"/>
</dbReference>
<evidence type="ECO:0000256" key="3">
    <source>
        <dbReference type="ARBA" id="ARBA00022695"/>
    </source>
</evidence>
<proteinExistence type="predicted"/>
<feature type="compositionally biased region" description="Low complexity" evidence="5">
    <location>
        <begin position="928"/>
        <end position="940"/>
    </location>
</feature>
<keyword evidence="3" id="KW-0548">Nucleotidyltransferase</keyword>
<comment type="caution">
    <text evidence="7">The sequence shown here is derived from an EMBL/GenBank/DDBJ whole genome shotgun (WGS) entry which is preliminary data.</text>
</comment>
<dbReference type="CDD" id="cd23802">
    <property type="entry name" value="UBCc_UBE2Q"/>
    <property type="match status" value="1"/>
</dbReference>
<keyword evidence="4" id="KW-0520">NAD</keyword>
<evidence type="ECO:0000256" key="4">
    <source>
        <dbReference type="ARBA" id="ARBA00023027"/>
    </source>
</evidence>
<evidence type="ECO:0000259" key="6">
    <source>
        <dbReference type="PROSITE" id="PS50127"/>
    </source>
</evidence>